<reference evidence="2" key="2">
    <citation type="submission" date="2020-08" db="EMBL/GenBank/DDBJ databases">
        <title>The Agave Microbiome: Exploring the role of microbial communities in plant adaptations to desert environments.</title>
        <authorList>
            <person name="Partida-Martinez L.P."/>
        </authorList>
    </citation>
    <scope>NUCLEOTIDE SEQUENCE [LARGE SCALE GENOMIC DNA]</scope>
    <source>
        <strain evidence="2">AT2.8</strain>
    </source>
</reference>
<protein>
    <recommendedName>
        <fullName evidence="3">Glycoside hydrolase family 125 protein</fullName>
    </recommendedName>
</protein>
<dbReference type="Pfam" id="PF06824">
    <property type="entry name" value="Glyco_hydro_125"/>
    <property type="match status" value="1"/>
</dbReference>
<dbReference type="GO" id="GO:0005975">
    <property type="term" value="P:carbohydrate metabolic process"/>
    <property type="evidence" value="ECO:0007669"/>
    <property type="project" value="InterPro"/>
</dbReference>
<dbReference type="Proteomes" id="UP000548423">
    <property type="component" value="Unassembled WGS sequence"/>
</dbReference>
<proteinExistence type="predicted"/>
<dbReference type="PIRSF" id="PIRSF028846">
    <property type="entry name" value="UCP028846"/>
    <property type="match status" value="1"/>
</dbReference>
<accession>A0A852TAQ0</accession>
<comment type="caution">
    <text evidence="1">The sequence shown here is derived from an EMBL/GenBank/DDBJ whole genome shotgun (WGS) entry which is preliminary data.</text>
</comment>
<gene>
    <name evidence="1" type="ORF">F4694_002608</name>
</gene>
<evidence type="ECO:0008006" key="3">
    <source>
        <dbReference type="Google" id="ProtNLM"/>
    </source>
</evidence>
<reference evidence="2" key="1">
    <citation type="submission" date="2020-07" db="EMBL/GenBank/DDBJ databases">
        <authorList>
            <person name="Partida-Martinez L."/>
            <person name="Huntemann M."/>
            <person name="Clum A."/>
            <person name="Wang J."/>
            <person name="Palaniappan K."/>
            <person name="Ritter S."/>
            <person name="Chen I.-M."/>
            <person name="Stamatis D."/>
            <person name="Reddy T."/>
            <person name="O'Malley R."/>
            <person name="Daum C."/>
            <person name="Shapiro N."/>
            <person name="Ivanova N."/>
            <person name="Kyrpides N."/>
            <person name="Woyke T."/>
        </authorList>
    </citation>
    <scope>NUCLEOTIDE SEQUENCE [LARGE SCALE GENOMIC DNA]</scope>
    <source>
        <strain evidence="2">AT2.8</strain>
    </source>
</reference>
<dbReference type="SUPFAM" id="SSF48208">
    <property type="entry name" value="Six-hairpin glycosidases"/>
    <property type="match status" value="1"/>
</dbReference>
<sequence length="422" mass="48436">MYKEILSEANKMVRNQIQDQKVVDMFENCFGDTLTKTTNYLDDGTVFLVTGDIPAMWLRDSTLQLRPYLLFLGKYEEIDRLVEGVSKRQIQFILQDPYANAFNEGPNGNRWDDDIPLQKPSIWERKYEVDSLCFPFQLAYQFWKYTGKTSVFTDSFKKAAQTVISLWKVEQNHTDFSSYTFQRPGTNELKSDGKGSPVGYTGMTWSGFRPSDDACFYHYLIPSNLFAVRVLEMLSEIFEDVYQDATLQIAAKNLSVEIERGIQQYGLIKNDAGEWIYVYEADGLGNSLLMDDSNMPSLLSLPMLTNHSKADRIYQSTRAFILSEQNPYYYKGRYASGIGSPHTPKGYVWPISLAVEGITASSQEEKWEKIQLICQNDANTKQAHESFDCDNPSNFTREWFSWANAMFCELVLDFCGHPVSCK</sequence>
<evidence type="ECO:0000313" key="1">
    <source>
        <dbReference type="EMBL" id="NYE05833.1"/>
    </source>
</evidence>
<dbReference type="SMART" id="SM01149">
    <property type="entry name" value="DUF1237"/>
    <property type="match status" value="1"/>
</dbReference>
<dbReference type="PANTHER" id="PTHR31047:SF0">
    <property type="entry name" value="MEIOTICALLY UP-REGULATED GENE 157 PROTEIN"/>
    <property type="match status" value="1"/>
</dbReference>
<dbReference type="AlphaFoldDB" id="A0A852TAQ0"/>
<name>A0A852TAQ0_9BACI</name>
<dbReference type="PANTHER" id="PTHR31047">
    <property type="entry name" value="MEIOTICALLY UP-REGULATED GENE 157 PROTEIN"/>
    <property type="match status" value="1"/>
</dbReference>
<organism evidence="1 2">
    <name type="scientific">Neobacillus niacini</name>
    <dbReference type="NCBI Taxonomy" id="86668"/>
    <lineage>
        <taxon>Bacteria</taxon>
        <taxon>Bacillati</taxon>
        <taxon>Bacillota</taxon>
        <taxon>Bacilli</taxon>
        <taxon>Bacillales</taxon>
        <taxon>Bacillaceae</taxon>
        <taxon>Neobacillus</taxon>
    </lineage>
</organism>
<dbReference type="InterPro" id="IPR008928">
    <property type="entry name" value="6-hairpin_glycosidase_sf"/>
</dbReference>
<evidence type="ECO:0000313" key="2">
    <source>
        <dbReference type="Proteomes" id="UP000548423"/>
    </source>
</evidence>
<dbReference type="EMBL" id="JACCBX010000005">
    <property type="protein sequence ID" value="NYE05833.1"/>
    <property type="molecule type" value="Genomic_DNA"/>
</dbReference>
<dbReference type="InterPro" id="IPR008313">
    <property type="entry name" value="GH125"/>
</dbReference>
<dbReference type="InterPro" id="IPR012341">
    <property type="entry name" value="6hp_glycosidase-like_sf"/>
</dbReference>
<dbReference type="Gene3D" id="1.50.10.10">
    <property type="match status" value="1"/>
</dbReference>